<comment type="caution">
    <text evidence="2">The sequence shown here is derived from an EMBL/GenBank/DDBJ whole genome shotgun (WGS) entry which is preliminary data.</text>
</comment>
<name>A0ABS3JP38_9BACT</name>
<gene>
    <name evidence="2" type="ORF">J2I46_21525</name>
</gene>
<evidence type="ECO:0000313" key="3">
    <source>
        <dbReference type="Proteomes" id="UP000664628"/>
    </source>
</evidence>
<accession>A0ABS3JP38</accession>
<feature type="domain" description="SMODS-associated and fused to various effectors" evidence="1">
    <location>
        <begin position="68"/>
        <end position="249"/>
    </location>
</feature>
<sequence>MNKTTSLLIIRQSSSLRAISEDEVLEILTPEESQLRRYDMALDMQQYPIDGGVWDESEQYILQRARDIRQLADEKGAVRILFFGLAEVPHVLALGAYLGDQRKVEVYDFSRDRDSWQWSETDTLLQVKANQVPSEVVTQSGSAVIRVEISYAIADEDVDQVVGKDRLADIRIQLEGEQSPMVASTVRSAKDVQLIRETFRKALADLIRYRPNVNLIHLFVSAPAPVCFVIGQELQLRNNVPVQTYRFRRIVGEPANKEAILLTAEEAESATVQLSAEQKQRAADIRTRIWPQALQSVIDYAASLREESEGREGPWYSYLRSRAELSVAKPFPQLPPIWEVVQLDDTVDTEPYTGGEYGHTNDSNRWRLSDTLLIGLSDACRDDYELTQLIRLFLFHEYLHSHHSLTKYNAEGVGRFANVLERLDYMADLYALLHQLDYMLHYERQAVISRQREFLTEQLDLILRSTWAFIPGLVVNRWQVRSIRRLLNWYWRHVQVQQSRTLSTTFSVLAQPPAIELIGPMLSVGGGRIYASMTHLDPTVELSLGMVLENAKFLRILNGMNSNLPALMDAFRTRQHQAIKIFFLGVFETAKQLGGALPN</sequence>
<dbReference type="Pfam" id="PF18145">
    <property type="entry name" value="SAVED"/>
    <property type="match status" value="1"/>
</dbReference>
<dbReference type="NCBIfam" id="NF033611">
    <property type="entry name" value="SAVED"/>
    <property type="match status" value="1"/>
</dbReference>
<organism evidence="2 3">
    <name type="scientific">Fibrella forsythiae</name>
    <dbReference type="NCBI Taxonomy" id="2817061"/>
    <lineage>
        <taxon>Bacteria</taxon>
        <taxon>Pseudomonadati</taxon>
        <taxon>Bacteroidota</taxon>
        <taxon>Cytophagia</taxon>
        <taxon>Cytophagales</taxon>
        <taxon>Spirosomataceae</taxon>
        <taxon>Fibrella</taxon>
    </lineage>
</organism>
<evidence type="ECO:0000259" key="1">
    <source>
        <dbReference type="Pfam" id="PF18145"/>
    </source>
</evidence>
<proteinExistence type="predicted"/>
<keyword evidence="3" id="KW-1185">Reference proteome</keyword>
<protein>
    <submittedName>
        <fullName evidence="2">SAVED domain-containing protein</fullName>
    </submittedName>
</protein>
<dbReference type="InterPro" id="IPR040836">
    <property type="entry name" value="SAVED"/>
</dbReference>
<evidence type="ECO:0000313" key="2">
    <source>
        <dbReference type="EMBL" id="MBO0951181.1"/>
    </source>
</evidence>
<dbReference type="Proteomes" id="UP000664628">
    <property type="component" value="Unassembled WGS sequence"/>
</dbReference>
<reference evidence="2 3" key="1">
    <citation type="submission" date="2021-03" db="EMBL/GenBank/DDBJ databases">
        <title>Fibrella sp. HMF5405 genome sequencing and assembly.</title>
        <authorList>
            <person name="Kang H."/>
            <person name="Kim H."/>
            <person name="Bae S."/>
            <person name="Joh K."/>
        </authorList>
    </citation>
    <scope>NUCLEOTIDE SEQUENCE [LARGE SCALE GENOMIC DNA]</scope>
    <source>
        <strain evidence="2 3">HMF5405</strain>
    </source>
</reference>
<dbReference type="RefSeq" id="WP_207331136.1">
    <property type="nucleotide sequence ID" value="NZ_JAFMYW010000007.1"/>
</dbReference>
<dbReference type="EMBL" id="JAFMYW010000007">
    <property type="protein sequence ID" value="MBO0951181.1"/>
    <property type="molecule type" value="Genomic_DNA"/>
</dbReference>